<feature type="domain" description="SpoVT-AbrB" evidence="2">
    <location>
        <begin position="4"/>
        <end position="49"/>
    </location>
</feature>
<dbReference type="GO" id="GO:0097351">
    <property type="term" value="F:toxin sequestering activity"/>
    <property type="evidence" value="ECO:0007669"/>
    <property type="project" value="InterPro"/>
</dbReference>
<dbReference type="NCBIfam" id="TIGR01439">
    <property type="entry name" value="lp_hng_hel_AbrB"/>
    <property type="match status" value="1"/>
</dbReference>
<dbReference type="EMBL" id="JAUEIQ010000007">
    <property type="protein sequence ID" value="MDN0064129.1"/>
    <property type="molecule type" value="Genomic_DNA"/>
</dbReference>
<keyword evidence="6" id="KW-1185">Reference proteome</keyword>
<evidence type="ECO:0000313" key="5">
    <source>
        <dbReference type="Proteomes" id="UP000746751"/>
    </source>
</evidence>
<evidence type="ECO:0000256" key="1">
    <source>
        <dbReference type="PROSITE-ProRule" id="PRU01076"/>
    </source>
</evidence>
<evidence type="ECO:0000259" key="2">
    <source>
        <dbReference type="PROSITE" id="PS51740"/>
    </source>
</evidence>
<reference evidence="4" key="4">
    <citation type="submission" date="2024-05" db="EMBL/GenBank/DDBJ databases">
        <title>Identification and characterization of horizontal gene transfer across gut microbiota members of farm animals based on homology search.</title>
        <authorList>
            <person name="Schwarzerova J."/>
            <person name="Nykrynova M."/>
            <person name="Jureckova K."/>
            <person name="Cejkova D."/>
            <person name="Rychlik I."/>
        </authorList>
    </citation>
    <scope>NUCLEOTIDE SEQUENCE</scope>
    <source>
        <strain evidence="4">176_SSukc20</strain>
    </source>
</reference>
<dbReference type="Proteomes" id="UP000746751">
    <property type="component" value="Unassembled WGS sequence"/>
</dbReference>
<dbReference type="PANTHER" id="PTHR40516:SF1">
    <property type="entry name" value="ANTITOXIN CHPS-RELATED"/>
    <property type="match status" value="1"/>
</dbReference>
<dbReference type="PROSITE" id="PS51740">
    <property type="entry name" value="SPOVT_ABRB"/>
    <property type="match status" value="1"/>
</dbReference>
<dbReference type="Proteomes" id="UP001168435">
    <property type="component" value="Unassembled WGS sequence"/>
</dbReference>
<keyword evidence="1 3" id="KW-0238">DNA-binding</keyword>
<dbReference type="InterPro" id="IPR037914">
    <property type="entry name" value="SpoVT-AbrB_sf"/>
</dbReference>
<accession>A0A921IRP2</accession>
<name>A0A921IRP2_9ACTN</name>
<dbReference type="InterPro" id="IPR039052">
    <property type="entry name" value="Antitox_PemI-like"/>
</dbReference>
<proteinExistence type="predicted"/>
<dbReference type="PANTHER" id="PTHR40516">
    <property type="entry name" value="ANTITOXIN CHPS-RELATED"/>
    <property type="match status" value="1"/>
</dbReference>
<evidence type="ECO:0000313" key="6">
    <source>
        <dbReference type="Proteomes" id="UP001168435"/>
    </source>
</evidence>
<dbReference type="Pfam" id="PF04014">
    <property type="entry name" value="MazE_antitoxin"/>
    <property type="match status" value="1"/>
</dbReference>
<evidence type="ECO:0000313" key="3">
    <source>
        <dbReference type="EMBL" id="HJG31892.1"/>
    </source>
</evidence>
<dbReference type="EMBL" id="DYVF01000066">
    <property type="protein sequence ID" value="HJG31892.1"/>
    <property type="molecule type" value="Genomic_DNA"/>
</dbReference>
<evidence type="ECO:0000313" key="4">
    <source>
        <dbReference type="EMBL" id="MDN0064129.1"/>
    </source>
</evidence>
<dbReference type="Gene3D" id="2.10.260.10">
    <property type="match status" value="1"/>
</dbReference>
<dbReference type="RefSeq" id="WP_158095696.1">
    <property type="nucleotide sequence ID" value="NZ_JAUEIQ010000007.1"/>
</dbReference>
<comment type="caution">
    <text evidence="3">The sequence shown here is derived from an EMBL/GenBank/DDBJ whole genome shotgun (WGS) entry which is preliminary data.</text>
</comment>
<dbReference type="GO" id="GO:0003677">
    <property type="term" value="F:DNA binding"/>
    <property type="evidence" value="ECO:0007669"/>
    <property type="project" value="UniProtKB-UniRule"/>
</dbReference>
<dbReference type="AlphaFoldDB" id="A0A921IRP2"/>
<reference evidence="4" key="3">
    <citation type="submission" date="2023-06" db="EMBL/GenBank/DDBJ databases">
        <authorList>
            <person name="Zeman M."/>
            <person name="Kubasova T."/>
            <person name="Jahodarova E."/>
            <person name="Nykrynova M."/>
            <person name="Rychlik I."/>
        </authorList>
    </citation>
    <scope>NUCLEOTIDE SEQUENCE</scope>
    <source>
        <strain evidence="4">176_SSukc20</strain>
    </source>
</reference>
<organism evidence="3 5">
    <name type="scientific">Collinsella ihumii</name>
    <dbReference type="NCBI Taxonomy" id="1720204"/>
    <lineage>
        <taxon>Bacteria</taxon>
        <taxon>Bacillati</taxon>
        <taxon>Actinomycetota</taxon>
        <taxon>Coriobacteriia</taxon>
        <taxon>Coriobacteriales</taxon>
        <taxon>Coriobacteriaceae</taxon>
        <taxon>Collinsella</taxon>
    </lineage>
</organism>
<sequence>MPTSTLTKWGNSQGIILPKSICEALGLSCGDKVDLEVADGELRVRPARKSYTIQALLADYDGPGPEPVDYWEGWGGPVGKEVW</sequence>
<dbReference type="SMART" id="SM00966">
    <property type="entry name" value="SpoVT_AbrB"/>
    <property type="match status" value="1"/>
</dbReference>
<protein>
    <submittedName>
        <fullName evidence="3">AbrB/MazE/SpoVT family DNA-binding domain-containing protein</fullName>
    </submittedName>
</protein>
<reference evidence="3" key="2">
    <citation type="submission" date="2021-09" db="EMBL/GenBank/DDBJ databases">
        <authorList>
            <person name="Gilroy R."/>
        </authorList>
    </citation>
    <scope>NUCLEOTIDE SEQUENCE</scope>
    <source>
        <strain evidence="3">ChiGjej2B2-7701</strain>
    </source>
</reference>
<dbReference type="SUPFAM" id="SSF89447">
    <property type="entry name" value="AbrB/MazE/MraZ-like"/>
    <property type="match status" value="1"/>
</dbReference>
<dbReference type="InterPro" id="IPR007159">
    <property type="entry name" value="SpoVT-AbrB_dom"/>
</dbReference>
<reference evidence="3" key="1">
    <citation type="journal article" date="2021" name="PeerJ">
        <title>Extensive microbial diversity within the chicken gut microbiome revealed by metagenomics and culture.</title>
        <authorList>
            <person name="Gilroy R."/>
            <person name="Ravi A."/>
            <person name="Getino M."/>
            <person name="Pursley I."/>
            <person name="Horton D.L."/>
            <person name="Alikhan N.F."/>
            <person name="Baker D."/>
            <person name="Gharbi K."/>
            <person name="Hall N."/>
            <person name="Watson M."/>
            <person name="Adriaenssens E.M."/>
            <person name="Foster-Nyarko E."/>
            <person name="Jarju S."/>
            <person name="Secka A."/>
            <person name="Antonio M."/>
            <person name="Oren A."/>
            <person name="Chaudhuri R.R."/>
            <person name="La Ragione R."/>
            <person name="Hildebrand F."/>
            <person name="Pallen M.J."/>
        </authorList>
    </citation>
    <scope>NUCLEOTIDE SEQUENCE</scope>
    <source>
        <strain evidence="3">ChiGjej2B2-7701</strain>
    </source>
</reference>
<gene>
    <name evidence="3" type="ORF">K8U80_10945</name>
    <name evidence="4" type="ORF">QVN30_07390</name>
</gene>